<evidence type="ECO:0008006" key="3">
    <source>
        <dbReference type="Google" id="ProtNLM"/>
    </source>
</evidence>
<organism evidence="1 2">
    <name type="scientific">Entomortierella chlamydospora</name>
    <dbReference type="NCBI Taxonomy" id="101097"/>
    <lineage>
        <taxon>Eukaryota</taxon>
        <taxon>Fungi</taxon>
        <taxon>Fungi incertae sedis</taxon>
        <taxon>Mucoromycota</taxon>
        <taxon>Mortierellomycotina</taxon>
        <taxon>Mortierellomycetes</taxon>
        <taxon>Mortierellales</taxon>
        <taxon>Mortierellaceae</taxon>
        <taxon>Entomortierella</taxon>
    </lineage>
</organism>
<proteinExistence type="predicted"/>
<gene>
    <name evidence="1" type="ORF">BGZ80_008391</name>
</gene>
<dbReference type="InterPro" id="IPR043129">
    <property type="entry name" value="ATPase_NBD"/>
</dbReference>
<dbReference type="PANTHER" id="PTHR14187:SF5">
    <property type="entry name" value="HEAT SHOCK 70 KDA PROTEIN 12A"/>
    <property type="match status" value="1"/>
</dbReference>
<dbReference type="Gene3D" id="3.90.640.10">
    <property type="entry name" value="Actin, Chain A, domain 4"/>
    <property type="match status" value="1"/>
</dbReference>
<sequence>MWSDKAKDVMRKAAIRAGLISASDHPDRLTLVSEPEAAALYCEKSCKQYNLSHGNRFMICDAGGGTVDLIVYEITFTSQGRRLSEVTKGHGASCGSMFIDLNLGNLLTGKFKRQGVEIPKNVIQAMVETFAYQLKPQFDGEEDMYLALPRNKCFDYIKDPKSIGTDGGYMSLNAAELKKLVFEPVVKQVLTLIQGQLNGAKGCTAIFMVGGFGSSSYLLQRVKREFGSKVKTIASPSRP</sequence>
<name>A0A9P6SRK9_9FUNG</name>
<protein>
    <recommendedName>
        <fullName evidence="3">Hsp70 family chaperone</fullName>
    </recommendedName>
</protein>
<dbReference type="EMBL" id="JAAAID010004528">
    <property type="protein sequence ID" value="KAF9992829.1"/>
    <property type="molecule type" value="Genomic_DNA"/>
</dbReference>
<dbReference type="PANTHER" id="PTHR14187">
    <property type="entry name" value="ALPHA KINASE/ELONGATION FACTOR 2 KINASE"/>
    <property type="match status" value="1"/>
</dbReference>
<accession>A0A9P6SRK9</accession>
<dbReference type="Gene3D" id="3.30.420.40">
    <property type="match status" value="2"/>
</dbReference>
<reference evidence="1" key="1">
    <citation type="journal article" date="2020" name="Fungal Divers.">
        <title>Resolving the Mortierellaceae phylogeny through synthesis of multi-gene phylogenetics and phylogenomics.</title>
        <authorList>
            <person name="Vandepol N."/>
            <person name="Liber J."/>
            <person name="Desiro A."/>
            <person name="Na H."/>
            <person name="Kennedy M."/>
            <person name="Barry K."/>
            <person name="Grigoriev I.V."/>
            <person name="Miller A.N."/>
            <person name="O'Donnell K."/>
            <person name="Stajich J.E."/>
            <person name="Bonito G."/>
        </authorList>
    </citation>
    <scope>NUCLEOTIDE SEQUENCE</scope>
    <source>
        <strain evidence="1">NRRL 2769</strain>
    </source>
</reference>
<dbReference type="SUPFAM" id="SSF53067">
    <property type="entry name" value="Actin-like ATPase domain"/>
    <property type="match status" value="1"/>
</dbReference>
<dbReference type="AlphaFoldDB" id="A0A9P6SRK9"/>
<comment type="caution">
    <text evidence="1">The sequence shown here is derived from an EMBL/GenBank/DDBJ whole genome shotgun (WGS) entry which is preliminary data.</text>
</comment>
<evidence type="ECO:0000313" key="1">
    <source>
        <dbReference type="EMBL" id="KAF9992829.1"/>
    </source>
</evidence>
<dbReference type="Proteomes" id="UP000703661">
    <property type="component" value="Unassembled WGS sequence"/>
</dbReference>
<keyword evidence="2" id="KW-1185">Reference proteome</keyword>
<evidence type="ECO:0000313" key="2">
    <source>
        <dbReference type="Proteomes" id="UP000703661"/>
    </source>
</evidence>